<proteinExistence type="predicted"/>
<name>A0A2S6Z069_9XANT</name>
<dbReference type="AlphaFoldDB" id="A0A2S6Z069"/>
<dbReference type="EMBL" id="MIGV01000037">
    <property type="protein sequence ID" value="PPT73776.1"/>
    <property type="molecule type" value="Genomic_DNA"/>
</dbReference>
<sequence>MPGQRALRRQASLRVAASSAGNAAGVMDARPVVAARVATPRASRSTPAVQAGGRHHAQA</sequence>
<feature type="compositionally biased region" description="Low complexity" evidence="1">
    <location>
        <begin position="37"/>
        <end position="46"/>
    </location>
</feature>
<comment type="caution">
    <text evidence="2">The sequence shown here is derived from an EMBL/GenBank/DDBJ whole genome shotgun (WGS) entry which is preliminary data.</text>
</comment>
<accession>A0A2S6Z069</accession>
<feature type="region of interest" description="Disordered" evidence="1">
    <location>
        <begin position="37"/>
        <end position="59"/>
    </location>
</feature>
<dbReference type="Proteomes" id="UP000238270">
    <property type="component" value="Unassembled WGS sequence"/>
</dbReference>
<evidence type="ECO:0000313" key="3">
    <source>
        <dbReference type="Proteomes" id="UP000238270"/>
    </source>
</evidence>
<protein>
    <submittedName>
        <fullName evidence="2">Uncharacterized protein</fullName>
    </submittedName>
</protein>
<organism evidence="2 3">
    <name type="scientific">Xanthomonas arboricola pv. populi</name>
    <dbReference type="NCBI Taxonomy" id="487823"/>
    <lineage>
        <taxon>Bacteria</taxon>
        <taxon>Pseudomonadati</taxon>
        <taxon>Pseudomonadota</taxon>
        <taxon>Gammaproteobacteria</taxon>
        <taxon>Lysobacterales</taxon>
        <taxon>Lysobacteraceae</taxon>
        <taxon>Xanthomonas</taxon>
    </lineage>
</organism>
<evidence type="ECO:0000313" key="2">
    <source>
        <dbReference type="EMBL" id="PPT73776.1"/>
    </source>
</evidence>
<gene>
    <name evidence="2" type="ORF">XaplCFBP3122_19200</name>
</gene>
<evidence type="ECO:0000256" key="1">
    <source>
        <dbReference type="SAM" id="MobiDB-lite"/>
    </source>
</evidence>
<reference evidence="2 3" key="1">
    <citation type="submission" date="2016-08" db="EMBL/GenBank/DDBJ databases">
        <title>Evolution of the type three secretion system and type three effector repertoires in Xanthomonas.</title>
        <authorList>
            <person name="Merda D."/>
            <person name="Briand M."/>
            <person name="Bosis E."/>
            <person name="Rousseau C."/>
            <person name="Portier P."/>
            <person name="Jacques M.-A."/>
            <person name="Fischer-Le Saux M."/>
        </authorList>
    </citation>
    <scope>NUCLEOTIDE SEQUENCE [LARGE SCALE GENOMIC DNA]</scope>
    <source>
        <strain evidence="2 3">CFBP 3122</strain>
    </source>
</reference>